<dbReference type="EMBL" id="AORC01000014">
    <property type="protein sequence ID" value="EYT48481.1"/>
    <property type="molecule type" value="Genomic_DNA"/>
</dbReference>
<dbReference type="InterPro" id="IPR047806">
    <property type="entry name" value="IHF_actinobact"/>
</dbReference>
<reference evidence="3 4" key="1">
    <citation type="journal article" date="2013" name="Genome Announc.">
        <title>Draft genome sequence of an Actinobacterium, Brachybacterium muris strain UCD-AY4.</title>
        <authorList>
            <person name="Lo J.R."/>
            <person name="Lang J.M."/>
            <person name="Darling A.E."/>
            <person name="Eisen J.A."/>
            <person name="Coil D.A."/>
        </authorList>
    </citation>
    <scope>NUCLEOTIDE SEQUENCE [LARGE SCALE GENOMIC DNA]</scope>
    <source>
        <strain evidence="3 4">UCD-AY4</strain>
    </source>
</reference>
<feature type="compositionally biased region" description="Basic and acidic residues" evidence="1">
    <location>
        <begin position="10"/>
        <end position="20"/>
    </location>
</feature>
<evidence type="ECO:0000313" key="3">
    <source>
        <dbReference type="EMBL" id="EYT48481.1"/>
    </source>
</evidence>
<comment type="caution">
    <text evidence="3">The sequence shown here is derived from an EMBL/GenBank/DDBJ whole genome shotgun (WGS) entry which is preliminary data.</text>
</comment>
<dbReference type="InterPro" id="IPR010979">
    <property type="entry name" value="Ribosomal_uS13-like_H2TH"/>
</dbReference>
<dbReference type="AlphaFoldDB" id="A0A022KV70"/>
<dbReference type="OrthoDB" id="3197442at2"/>
<proteinExistence type="predicted"/>
<dbReference type="Pfam" id="PF22525">
    <property type="entry name" value="H2TH_5"/>
    <property type="match status" value="1"/>
</dbReference>
<evidence type="ECO:0000256" key="1">
    <source>
        <dbReference type="SAM" id="MobiDB-lite"/>
    </source>
</evidence>
<dbReference type="RefSeq" id="WP_017823614.1">
    <property type="nucleotide sequence ID" value="NZ_AORC01000014.1"/>
</dbReference>
<keyword evidence="4" id="KW-1185">Reference proteome</keyword>
<dbReference type="STRING" id="1249481.D641_0111295"/>
<gene>
    <name evidence="3" type="ORF">D641_0111295</name>
</gene>
<evidence type="ECO:0000259" key="2">
    <source>
        <dbReference type="Pfam" id="PF22525"/>
    </source>
</evidence>
<name>A0A022KV70_9MICO</name>
<sequence>MALPPLTPEQRADALKKAAEARRERAAIKARLKDSAGRRGEEISKVLAEAETNEIVGRLRVSALLEALPGVGKVKAQQIMEEIGISPSRKIRGLGSHQAEKLVAHFSE</sequence>
<organism evidence="3 4">
    <name type="scientific">Brachybacterium muris UCD-AY4</name>
    <dbReference type="NCBI Taxonomy" id="1249481"/>
    <lineage>
        <taxon>Bacteria</taxon>
        <taxon>Bacillati</taxon>
        <taxon>Actinomycetota</taxon>
        <taxon>Actinomycetes</taxon>
        <taxon>Micrococcales</taxon>
        <taxon>Dermabacteraceae</taxon>
        <taxon>Brachybacterium</taxon>
    </lineage>
</organism>
<feature type="domain" description="Integration host factor-like helix-two turn-helix" evidence="2">
    <location>
        <begin position="39"/>
        <end position="106"/>
    </location>
</feature>
<dbReference type="Gene3D" id="1.10.8.50">
    <property type="match status" value="1"/>
</dbReference>
<dbReference type="Proteomes" id="UP000019754">
    <property type="component" value="Unassembled WGS sequence"/>
</dbReference>
<dbReference type="InterPro" id="IPR055201">
    <property type="entry name" value="IHF-like_H2TH"/>
</dbReference>
<dbReference type="NCBIfam" id="NF041260">
    <property type="entry name" value="actino_IHF"/>
    <property type="match status" value="1"/>
</dbReference>
<dbReference type="HOGENOM" id="CLU_151796_1_0_11"/>
<dbReference type="GO" id="GO:0003676">
    <property type="term" value="F:nucleic acid binding"/>
    <property type="evidence" value="ECO:0007669"/>
    <property type="project" value="InterPro"/>
</dbReference>
<protein>
    <submittedName>
        <fullName evidence="3">Integration host factor MihF</fullName>
    </submittedName>
</protein>
<accession>A0A022KV70</accession>
<dbReference type="SUPFAM" id="SSF46946">
    <property type="entry name" value="S13-like H2TH domain"/>
    <property type="match status" value="1"/>
</dbReference>
<feature type="region of interest" description="Disordered" evidence="1">
    <location>
        <begin position="1"/>
        <end position="20"/>
    </location>
</feature>
<evidence type="ECO:0000313" key="4">
    <source>
        <dbReference type="Proteomes" id="UP000019754"/>
    </source>
</evidence>